<proteinExistence type="predicted"/>
<evidence type="ECO:0000313" key="1">
    <source>
        <dbReference type="EMBL" id="TCK58124.1"/>
    </source>
</evidence>
<comment type="caution">
    <text evidence="1">The sequence shown here is derived from an EMBL/GenBank/DDBJ whole genome shotgun (WGS) entry which is preliminary data.</text>
</comment>
<reference evidence="1 2" key="1">
    <citation type="submission" date="2019-03" db="EMBL/GenBank/DDBJ databases">
        <title>Genomic Encyclopedia of Type Strains, Phase IV (KMG-IV): sequencing the most valuable type-strain genomes for metagenomic binning, comparative biology and taxonomic classification.</title>
        <authorList>
            <person name="Goeker M."/>
        </authorList>
    </citation>
    <scope>NUCLEOTIDE SEQUENCE [LARGE SCALE GENOMIC DNA]</scope>
    <source>
        <strain evidence="1 2">DSM 18577</strain>
    </source>
</reference>
<sequence>MLMMLFNESIEKITGIERQHDERFSYRFIIIYKKMAII</sequence>
<organism evidence="1 2">
    <name type="scientific">Celerinatantimonas diazotrophica</name>
    <dbReference type="NCBI Taxonomy" id="412034"/>
    <lineage>
        <taxon>Bacteria</taxon>
        <taxon>Pseudomonadati</taxon>
        <taxon>Pseudomonadota</taxon>
        <taxon>Gammaproteobacteria</taxon>
        <taxon>Celerinatantimonadaceae</taxon>
        <taxon>Celerinatantimonas</taxon>
    </lineage>
</organism>
<evidence type="ECO:0000313" key="2">
    <source>
        <dbReference type="Proteomes" id="UP000295565"/>
    </source>
</evidence>
<keyword evidence="2" id="KW-1185">Reference proteome</keyword>
<protein>
    <submittedName>
        <fullName evidence="1">Uncharacterized protein</fullName>
    </submittedName>
</protein>
<dbReference type="AlphaFoldDB" id="A0A4R1K276"/>
<dbReference type="Proteomes" id="UP000295565">
    <property type="component" value="Unassembled WGS sequence"/>
</dbReference>
<name>A0A4R1K276_9GAMM</name>
<accession>A0A4R1K276</accession>
<gene>
    <name evidence="1" type="ORF">EV690_1832</name>
</gene>
<dbReference type="EMBL" id="SMGD01000012">
    <property type="protein sequence ID" value="TCK58124.1"/>
    <property type="molecule type" value="Genomic_DNA"/>
</dbReference>